<reference evidence="6 7" key="1">
    <citation type="submission" date="2016-10" db="EMBL/GenBank/DDBJ databases">
        <authorList>
            <person name="Varghese N."/>
            <person name="Submissions S."/>
        </authorList>
    </citation>
    <scope>NUCLEOTIDE SEQUENCE [LARGE SCALE GENOMIC DNA]</scope>
    <source>
        <strain evidence="6 7">DSM 25353</strain>
    </source>
</reference>
<dbReference type="Proteomes" id="UP000198711">
    <property type="component" value="Unassembled WGS sequence"/>
</dbReference>
<dbReference type="InterPro" id="IPR017941">
    <property type="entry name" value="Rieske_2Fe-2S"/>
</dbReference>
<sequence length="146" mass="14491">MDRRKFIGDLGSPVLAVCAVCLGACSKGGNSPSNGNPGGGGGVNFAVNLNSQLPNVGDALVQSGVIVARVAAGNAVSSFAAVQVACTHQGTPINYSSSGNKFICPLHHSQFNTNGTVISGPDNGGTATALKVYNIAINGSTMTITG</sequence>
<evidence type="ECO:0000256" key="3">
    <source>
        <dbReference type="ARBA" id="ARBA00023004"/>
    </source>
</evidence>
<keyword evidence="7" id="KW-1185">Reference proteome</keyword>
<evidence type="ECO:0000313" key="7">
    <source>
        <dbReference type="Proteomes" id="UP000198711"/>
    </source>
</evidence>
<evidence type="ECO:0000256" key="2">
    <source>
        <dbReference type="ARBA" id="ARBA00022723"/>
    </source>
</evidence>
<dbReference type="GO" id="GO:0051537">
    <property type="term" value="F:2 iron, 2 sulfur cluster binding"/>
    <property type="evidence" value="ECO:0007669"/>
    <property type="project" value="UniProtKB-KW"/>
</dbReference>
<feature type="domain" description="Rieske" evidence="5">
    <location>
        <begin position="44"/>
        <end position="144"/>
    </location>
</feature>
<evidence type="ECO:0000313" key="6">
    <source>
        <dbReference type="EMBL" id="SDX31974.1"/>
    </source>
</evidence>
<dbReference type="AlphaFoldDB" id="A0A8X8LEM2"/>
<keyword evidence="1" id="KW-0001">2Fe-2S</keyword>
<gene>
    <name evidence="6" type="ORF">SAMN05444410_11348</name>
</gene>
<name>A0A8X8LEM2_9BACT</name>
<keyword evidence="3" id="KW-0408">Iron</keyword>
<keyword evidence="4" id="KW-0411">Iron-sulfur</keyword>
<dbReference type="RefSeq" id="WP_092725402.1">
    <property type="nucleotide sequence ID" value="NZ_FNNO01000013.1"/>
</dbReference>
<keyword evidence="2" id="KW-0479">Metal-binding</keyword>
<dbReference type="GO" id="GO:0046872">
    <property type="term" value="F:metal ion binding"/>
    <property type="evidence" value="ECO:0007669"/>
    <property type="project" value="UniProtKB-KW"/>
</dbReference>
<dbReference type="Pfam" id="PF00355">
    <property type="entry name" value="Rieske"/>
    <property type="match status" value="1"/>
</dbReference>
<dbReference type="InterPro" id="IPR036922">
    <property type="entry name" value="Rieske_2Fe-2S_sf"/>
</dbReference>
<dbReference type="EMBL" id="FNNO01000013">
    <property type="protein sequence ID" value="SDX31974.1"/>
    <property type="molecule type" value="Genomic_DNA"/>
</dbReference>
<evidence type="ECO:0000256" key="4">
    <source>
        <dbReference type="ARBA" id="ARBA00023014"/>
    </source>
</evidence>
<accession>A0A8X8LEM2</accession>
<evidence type="ECO:0000259" key="5">
    <source>
        <dbReference type="PROSITE" id="PS51296"/>
    </source>
</evidence>
<dbReference type="PROSITE" id="PS51296">
    <property type="entry name" value="RIESKE"/>
    <property type="match status" value="1"/>
</dbReference>
<dbReference type="SUPFAM" id="SSF50022">
    <property type="entry name" value="ISP domain"/>
    <property type="match status" value="1"/>
</dbReference>
<protein>
    <submittedName>
        <fullName evidence="6">Cytochrome b6-f complex iron-sulfur subunit</fullName>
    </submittedName>
</protein>
<organism evidence="6 7">
    <name type="scientific">Hydrobacter penzbergensis</name>
    <dbReference type="NCBI Taxonomy" id="1235997"/>
    <lineage>
        <taxon>Bacteria</taxon>
        <taxon>Pseudomonadati</taxon>
        <taxon>Bacteroidota</taxon>
        <taxon>Chitinophagia</taxon>
        <taxon>Chitinophagales</taxon>
        <taxon>Chitinophagaceae</taxon>
        <taxon>Hydrobacter</taxon>
    </lineage>
</organism>
<dbReference type="Gene3D" id="2.102.10.10">
    <property type="entry name" value="Rieske [2Fe-2S] iron-sulphur domain"/>
    <property type="match status" value="1"/>
</dbReference>
<comment type="caution">
    <text evidence="6">The sequence shown here is derived from an EMBL/GenBank/DDBJ whole genome shotgun (WGS) entry which is preliminary data.</text>
</comment>
<evidence type="ECO:0000256" key="1">
    <source>
        <dbReference type="ARBA" id="ARBA00022714"/>
    </source>
</evidence>
<proteinExistence type="predicted"/>